<dbReference type="InterPro" id="IPR036938">
    <property type="entry name" value="PAP2/HPO_sf"/>
</dbReference>
<dbReference type="Proteomes" id="UP000323930">
    <property type="component" value="Unassembled WGS sequence"/>
</dbReference>
<evidence type="ECO:0000259" key="4">
    <source>
        <dbReference type="Pfam" id="PF21167"/>
    </source>
</evidence>
<dbReference type="InterPro" id="IPR049283">
    <property type="entry name" value="DUF6851"/>
</dbReference>
<reference evidence="5 6" key="1">
    <citation type="submission" date="2019-08" db="EMBL/GenBank/DDBJ databases">
        <title>Seonamhaeicola sediminis sp. nov., isolated from marine sediment.</title>
        <authorList>
            <person name="Cao W.R."/>
        </authorList>
    </citation>
    <scope>NUCLEOTIDE SEQUENCE [LARGE SCALE GENOMIC DNA]</scope>
    <source>
        <strain evidence="5 6">B011</strain>
    </source>
</reference>
<dbReference type="InterPro" id="IPR013517">
    <property type="entry name" value="FG-GAP"/>
</dbReference>
<dbReference type="GO" id="GO:0004601">
    <property type="term" value="F:peroxidase activity"/>
    <property type="evidence" value="ECO:0007669"/>
    <property type="project" value="InterPro"/>
</dbReference>
<evidence type="ECO:0000259" key="2">
    <source>
        <dbReference type="Pfam" id="PF07593"/>
    </source>
</evidence>
<dbReference type="SUPFAM" id="SSF69318">
    <property type="entry name" value="Integrin alpha N-terminal domain"/>
    <property type="match status" value="1"/>
</dbReference>
<keyword evidence="1" id="KW-0732">Signal</keyword>
<proteinExistence type="predicted"/>
<dbReference type="CDD" id="cd03398">
    <property type="entry name" value="PAP2_haloperoxidase"/>
    <property type="match status" value="1"/>
</dbReference>
<dbReference type="Gene3D" id="2.130.10.130">
    <property type="entry name" value="Integrin alpha, N-terminal"/>
    <property type="match status" value="2"/>
</dbReference>
<evidence type="ECO:0000313" key="6">
    <source>
        <dbReference type="Proteomes" id="UP000323930"/>
    </source>
</evidence>
<dbReference type="InterPro" id="IPR027039">
    <property type="entry name" value="Crtac1"/>
</dbReference>
<dbReference type="Pfam" id="PF13517">
    <property type="entry name" value="FG-GAP_3"/>
    <property type="match status" value="3"/>
</dbReference>
<keyword evidence="6" id="KW-1185">Reference proteome</keyword>
<evidence type="ECO:0000259" key="3">
    <source>
        <dbReference type="Pfam" id="PF18962"/>
    </source>
</evidence>
<dbReference type="Gene3D" id="1.10.606.10">
    <property type="entry name" value="Vanadium-containing Chloroperoxidase, domain 2"/>
    <property type="match status" value="1"/>
</dbReference>
<accession>A0A5D0HTP4</accession>
<dbReference type="InterPro" id="IPR011519">
    <property type="entry name" value="UnbV_ASPIC"/>
</dbReference>
<dbReference type="SUPFAM" id="SSF48317">
    <property type="entry name" value="Acid phosphatase/Vanadium-dependent haloperoxidase"/>
    <property type="match status" value="1"/>
</dbReference>
<dbReference type="InterPro" id="IPR026444">
    <property type="entry name" value="Secre_tail"/>
</dbReference>
<name>A0A5D0HTP4_9FLAO</name>
<sequence>MKPVAHIHYLLIVLFYLTITHLQAQQIFIEKSDDLGINHYATDPNAMGGGVAIFDFNNDGFEDIYLIGGINDDKLYENMGDNTFKDVTVEKRISFFSLVKTMGVVTGDIDNDGYSDLFITTAENGHCYLLKNEQGKSFKDISIPAGITHESWSTTATMADYDLDGDLDIYVGNYVSYNALPFEDNITNAERDFFYQNNGNGTFTKIENPLREEQAGCTLVTSFSDFDQDGDPDLFVLNDFGDFYQSNKLLSNNFPLTDFNEITDTSNMNAEINSMGIATGDFNEDGNFDYYITNIGHNILYQGNNNHIFINTSDIEKVNDGTGVSWGTAFLDVNNDSYLDLLVAKGTLAALDIPQKNKFYLRNNQGVFEDMSEIQMLDDPNRARGMSFGDLNNDGKPDLIVCNIKVEPENQGGTLVYLNNNKSAEANWVKVSLQGVENNKNAYGSIVKAYINNRQLIREVSAGQSYLSQYSPTAHFGLGNATKIDSIVVEWPGKKTKNVHKDLDINQTYKIIENGAHYVLESLKLTLPEGESAFLEGAEQTQPGIYRDTILTASPKLIRITKLDFDSDSDLGNDNSSQYSVARQWNELLLESIRNDYARPTVHARNLFHISLAMYEAFSAYNQETKPYFLGNTVGNYKVDFNGIASPNDIQKAQEEAMSYACYRLLNHRFKNSPGYIEIRGDYTRLMLQLGYEPSFISTDYSDGNAAALGNYIAEQLIAFGLQDGSNEIYGYKNTFYEPKNEPLIVNEPGNPTITYPNNWQPLSIRNFIDQSGNVIGEDIPDFLSPEWGEVIPFALANSNLTIHNKDGENYWIYHNPGKPSLLEDNRAKGLENAYKWGFSMVSVWSSHLDPSDGKMIDISPASIGNVQIDSFPETFQEYQSYYKFFEGGDIGKGHSVNPVTGIPYTPQMVPRGDYARVLAEFWADGPDSETPPGHWFTILNYVNDHPLMEKKFSGKGNLLSDLEWDVKSYFLLAGAMHDAAITAWSIKGYYDYIRPISAIRYMASKGQDSDQNLINYHPEGIPLIPGYIEIVKEGDLLAGANNEHVGDIKLYAWKGTHFINNPDTDEAGVDWILAENWVPYQRPSFVTPPFAGYVSGHSTFSRAAAKVLTLLTGSSFFPGGMGVFNTEKNEFLVFEDGPSIDLTLQWATYQDASDQCSLSRIWGGIHPPIDDVPGRVKGEVIGNDAYIKAVNYFYEDKDQDGYFSFEDLDDNDKNIGPMNSENITEVKYSLYPIPVKDELALDIEEFEGVLNLNVFDIYGKNVLDTVIRTRNNKVNILLQKLTPGAYILTCTTLKGQKIIAQKIIKQ</sequence>
<organism evidence="5 6">
    <name type="scientific">Seonamhaeicola marinus</name>
    <dbReference type="NCBI Taxonomy" id="1912246"/>
    <lineage>
        <taxon>Bacteria</taxon>
        <taxon>Pseudomonadati</taxon>
        <taxon>Bacteroidota</taxon>
        <taxon>Flavobacteriia</taxon>
        <taxon>Flavobacteriales</taxon>
        <taxon>Flavobacteriaceae</taxon>
    </lineage>
</organism>
<dbReference type="NCBIfam" id="TIGR04183">
    <property type="entry name" value="Por_Secre_tail"/>
    <property type="match status" value="1"/>
</dbReference>
<evidence type="ECO:0000313" key="5">
    <source>
        <dbReference type="EMBL" id="TYA74763.1"/>
    </source>
</evidence>
<feature type="domain" description="Secretion system C-terminal sorting" evidence="3">
    <location>
        <begin position="1231"/>
        <end position="1304"/>
    </location>
</feature>
<feature type="domain" description="ASPIC/UnbV" evidence="2">
    <location>
        <begin position="442"/>
        <end position="509"/>
    </location>
</feature>
<comment type="caution">
    <text evidence="5">The sequence shown here is derived from an EMBL/GenBank/DDBJ whole genome shotgun (WGS) entry which is preliminary data.</text>
</comment>
<dbReference type="EMBL" id="VSDQ01000679">
    <property type="protein sequence ID" value="TYA74763.1"/>
    <property type="molecule type" value="Genomic_DNA"/>
</dbReference>
<dbReference type="Pfam" id="PF18962">
    <property type="entry name" value="Por_Secre_tail"/>
    <property type="match status" value="1"/>
</dbReference>
<feature type="domain" description="DUF6851" evidence="4">
    <location>
        <begin position="611"/>
        <end position="762"/>
    </location>
</feature>
<gene>
    <name evidence="5" type="ORF">FUA24_15755</name>
</gene>
<dbReference type="OrthoDB" id="9780455at2"/>
<dbReference type="Gene3D" id="1.10.606.20">
    <property type="match status" value="1"/>
</dbReference>
<dbReference type="InterPro" id="IPR016119">
    <property type="entry name" value="Br/Cl_peroxidase_C"/>
</dbReference>
<protein>
    <submittedName>
        <fullName evidence="5">T9SS type A sorting domain-containing protein</fullName>
    </submittedName>
</protein>
<dbReference type="RefSeq" id="WP_148544005.1">
    <property type="nucleotide sequence ID" value="NZ_VSDQ01000679.1"/>
</dbReference>
<evidence type="ECO:0000256" key="1">
    <source>
        <dbReference type="ARBA" id="ARBA00022729"/>
    </source>
</evidence>
<dbReference type="PANTHER" id="PTHR16026">
    <property type="entry name" value="CARTILAGE ACIDIC PROTEIN 1"/>
    <property type="match status" value="1"/>
</dbReference>
<dbReference type="PANTHER" id="PTHR16026:SF0">
    <property type="entry name" value="CARTILAGE ACIDIC PROTEIN 1"/>
    <property type="match status" value="1"/>
</dbReference>
<dbReference type="Pfam" id="PF21167">
    <property type="entry name" value="DUF6851"/>
    <property type="match status" value="1"/>
</dbReference>
<dbReference type="InterPro" id="IPR028994">
    <property type="entry name" value="Integrin_alpha_N"/>
</dbReference>
<dbReference type="Pfam" id="PF07593">
    <property type="entry name" value="UnbV_ASPIC"/>
    <property type="match status" value="1"/>
</dbReference>